<organism evidence="1 2">
    <name type="scientific">Portunus trituberculatus</name>
    <name type="common">Swimming crab</name>
    <name type="synonym">Neptunus trituberculatus</name>
    <dbReference type="NCBI Taxonomy" id="210409"/>
    <lineage>
        <taxon>Eukaryota</taxon>
        <taxon>Metazoa</taxon>
        <taxon>Ecdysozoa</taxon>
        <taxon>Arthropoda</taxon>
        <taxon>Crustacea</taxon>
        <taxon>Multicrustacea</taxon>
        <taxon>Malacostraca</taxon>
        <taxon>Eumalacostraca</taxon>
        <taxon>Eucarida</taxon>
        <taxon>Decapoda</taxon>
        <taxon>Pleocyemata</taxon>
        <taxon>Brachyura</taxon>
        <taxon>Eubrachyura</taxon>
        <taxon>Portunoidea</taxon>
        <taxon>Portunidae</taxon>
        <taxon>Portuninae</taxon>
        <taxon>Portunus</taxon>
    </lineage>
</organism>
<name>A0A5B7K625_PORTR</name>
<protein>
    <submittedName>
        <fullName evidence="1">Uncharacterized protein</fullName>
    </submittedName>
</protein>
<accession>A0A5B7K625</accession>
<dbReference type="AlphaFoldDB" id="A0A5B7K625"/>
<dbReference type="EMBL" id="VSRR010129565">
    <property type="protein sequence ID" value="MPD02014.1"/>
    <property type="molecule type" value="Genomic_DNA"/>
</dbReference>
<gene>
    <name evidence="1" type="ORF">E2C01_097568</name>
</gene>
<reference evidence="1 2" key="1">
    <citation type="submission" date="2019-05" db="EMBL/GenBank/DDBJ databases">
        <title>Another draft genome of Portunus trituberculatus and its Hox gene families provides insights of decapod evolution.</title>
        <authorList>
            <person name="Jeong J.-H."/>
            <person name="Song I."/>
            <person name="Kim S."/>
            <person name="Choi T."/>
            <person name="Kim D."/>
            <person name="Ryu S."/>
            <person name="Kim W."/>
        </authorList>
    </citation>
    <scope>NUCLEOTIDE SEQUENCE [LARGE SCALE GENOMIC DNA]</scope>
    <source>
        <tissue evidence="1">Muscle</tissue>
    </source>
</reference>
<sequence>MKKGSVDVIRGRGTNTSHINLRHGVKSLGCRWMSGGEAGIRILPVPRHTDRRLPPLMHLPHASSAAITFPAHVAWRSASIALHCAVLAARMQHPLQEVFTAYLLTIGFSVYIELQNKHDVAQSRKYID</sequence>
<evidence type="ECO:0000313" key="2">
    <source>
        <dbReference type="Proteomes" id="UP000324222"/>
    </source>
</evidence>
<proteinExistence type="predicted"/>
<evidence type="ECO:0000313" key="1">
    <source>
        <dbReference type="EMBL" id="MPD02014.1"/>
    </source>
</evidence>
<keyword evidence="2" id="KW-1185">Reference proteome</keyword>
<comment type="caution">
    <text evidence="1">The sequence shown here is derived from an EMBL/GenBank/DDBJ whole genome shotgun (WGS) entry which is preliminary data.</text>
</comment>
<dbReference type="Proteomes" id="UP000324222">
    <property type="component" value="Unassembled WGS sequence"/>
</dbReference>